<feature type="compositionally biased region" description="Basic and acidic residues" evidence="8">
    <location>
        <begin position="315"/>
        <end position="326"/>
    </location>
</feature>
<evidence type="ECO:0000313" key="11">
    <source>
        <dbReference type="EMBL" id="MDN4483385.1"/>
    </source>
</evidence>
<dbReference type="InterPro" id="IPR008271">
    <property type="entry name" value="Ser/Thr_kinase_AS"/>
</dbReference>
<dbReference type="Proteomes" id="UP001172756">
    <property type="component" value="Unassembled WGS sequence"/>
</dbReference>
<evidence type="ECO:0000256" key="7">
    <source>
        <dbReference type="PROSITE-ProRule" id="PRU10141"/>
    </source>
</evidence>
<dbReference type="PROSITE" id="PS50011">
    <property type="entry name" value="PROTEIN_KINASE_DOM"/>
    <property type="match status" value="1"/>
</dbReference>
<keyword evidence="6 7" id="KW-0067">ATP-binding</keyword>
<dbReference type="SMART" id="SM00220">
    <property type="entry name" value="S_TKc"/>
    <property type="match status" value="1"/>
</dbReference>
<evidence type="ECO:0000256" key="2">
    <source>
        <dbReference type="ARBA" id="ARBA00022527"/>
    </source>
</evidence>
<gene>
    <name evidence="11" type="ORF">QQ002_07530</name>
</gene>
<dbReference type="SUPFAM" id="SSF56112">
    <property type="entry name" value="Protein kinase-like (PK-like)"/>
    <property type="match status" value="1"/>
</dbReference>
<evidence type="ECO:0000256" key="5">
    <source>
        <dbReference type="ARBA" id="ARBA00022777"/>
    </source>
</evidence>
<feature type="transmembrane region" description="Helical" evidence="9">
    <location>
        <begin position="345"/>
        <end position="366"/>
    </location>
</feature>
<organism evidence="11 12">
    <name type="scientific">Demequina lignilytica</name>
    <dbReference type="NCBI Taxonomy" id="3051663"/>
    <lineage>
        <taxon>Bacteria</taxon>
        <taxon>Bacillati</taxon>
        <taxon>Actinomycetota</taxon>
        <taxon>Actinomycetes</taxon>
        <taxon>Micrococcales</taxon>
        <taxon>Demequinaceae</taxon>
        <taxon>Demequina</taxon>
    </lineage>
</organism>
<dbReference type="EMBL" id="JAUHQB010000004">
    <property type="protein sequence ID" value="MDN4483385.1"/>
    <property type="molecule type" value="Genomic_DNA"/>
</dbReference>
<dbReference type="PROSITE" id="PS00108">
    <property type="entry name" value="PROTEIN_KINASE_ST"/>
    <property type="match status" value="1"/>
</dbReference>
<feature type="binding site" evidence="7">
    <location>
        <position position="44"/>
    </location>
    <ligand>
        <name>ATP</name>
        <dbReference type="ChEBI" id="CHEBI:30616"/>
    </ligand>
</feature>
<evidence type="ECO:0000256" key="4">
    <source>
        <dbReference type="ARBA" id="ARBA00022741"/>
    </source>
</evidence>
<evidence type="ECO:0000256" key="9">
    <source>
        <dbReference type="SAM" id="Phobius"/>
    </source>
</evidence>
<proteinExistence type="predicted"/>
<keyword evidence="2" id="KW-0723">Serine/threonine-protein kinase</keyword>
<dbReference type="Gene3D" id="1.10.510.10">
    <property type="entry name" value="Transferase(Phosphotransferase) domain 1"/>
    <property type="match status" value="1"/>
</dbReference>
<protein>
    <recommendedName>
        <fullName evidence="1">non-specific serine/threonine protein kinase</fullName>
        <ecNumber evidence="1">2.7.11.1</ecNumber>
    </recommendedName>
</protein>
<keyword evidence="3 11" id="KW-0808">Transferase</keyword>
<evidence type="ECO:0000256" key="3">
    <source>
        <dbReference type="ARBA" id="ARBA00022679"/>
    </source>
</evidence>
<dbReference type="CDD" id="cd14014">
    <property type="entry name" value="STKc_PknB_like"/>
    <property type="match status" value="1"/>
</dbReference>
<accession>A0AB35MI88</accession>
<dbReference type="GO" id="GO:0004674">
    <property type="term" value="F:protein serine/threonine kinase activity"/>
    <property type="evidence" value="ECO:0007669"/>
    <property type="project" value="UniProtKB-KW"/>
</dbReference>
<keyword evidence="9" id="KW-1133">Transmembrane helix</keyword>
<dbReference type="PROSITE" id="PS00107">
    <property type="entry name" value="PROTEIN_KINASE_ATP"/>
    <property type="match status" value="1"/>
</dbReference>
<reference evidence="11 12" key="1">
    <citation type="submission" date="2023-06" db="EMBL/GenBank/DDBJ databases">
        <title>SYSU T0a273.</title>
        <authorList>
            <person name="Gao L."/>
            <person name="Fang B.-Z."/>
            <person name="Li W.-J."/>
        </authorList>
    </citation>
    <scope>NUCLEOTIDE SEQUENCE [LARGE SCALE GENOMIC DNA]</scope>
    <source>
        <strain evidence="11 12">SYSU T0a273</strain>
    </source>
</reference>
<dbReference type="PANTHER" id="PTHR43289:SF6">
    <property type="entry name" value="SERINE_THREONINE-PROTEIN KINASE NEKL-3"/>
    <property type="match status" value="1"/>
</dbReference>
<evidence type="ECO:0000256" key="1">
    <source>
        <dbReference type="ARBA" id="ARBA00012513"/>
    </source>
</evidence>
<dbReference type="EC" id="2.7.11.1" evidence="1"/>
<feature type="region of interest" description="Disordered" evidence="8">
    <location>
        <begin position="315"/>
        <end position="337"/>
    </location>
</feature>
<dbReference type="PANTHER" id="PTHR43289">
    <property type="entry name" value="MITOGEN-ACTIVATED PROTEIN KINASE KINASE KINASE 20-RELATED"/>
    <property type="match status" value="1"/>
</dbReference>
<evidence type="ECO:0000259" key="10">
    <source>
        <dbReference type="PROSITE" id="PS50011"/>
    </source>
</evidence>
<dbReference type="AlphaFoldDB" id="A0AB35MI88"/>
<comment type="caution">
    <text evidence="11">The sequence shown here is derived from an EMBL/GenBank/DDBJ whole genome shotgun (WGS) entry which is preliminary data.</text>
</comment>
<evidence type="ECO:0000313" key="12">
    <source>
        <dbReference type="Proteomes" id="UP001172756"/>
    </source>
</evidence>
<keyword evidence="4 7" id="KW-0547">Nucleotide-binding</keyword>
<keyword evidence="9" id="KW-0812">Transmembrane</keyword>
<dbReference type="InterPro" id="IPR000719">
    <property type="entry name" value="Prot_kinase_dom"/>
</dbReference>
<feature type="domain" description="Protein kinase" evidence="10">
    <location>
        <begin position="15"/>
        <end position="276"/>
    </location>
</feature>
<dbReference type="RefSeq" id="WP_301160262.1">
    <property type="nucleotide sequence ID" value="NZ_JAUHQB010000004.1"/>
</dbReference>
<keyword evidence="5 11" id="KW-0418">Kinase</keyword>
<keyword evidence="9" id="KW-0472">Membrane</keyword>
<sequence>MPRDTTLRPPVLPGYTHLRPLGQGGFADVFLYQQDMPRRQVAVKVLHRRPGDAALHALAAEADVMAALSAHPSILTLHEASVSADGRPYMVAEYCPGSLANRYRSQVIPVAEVLDIGVHLGSAVEAAHRIGMLHRDIKPSNILVTAFGHPVLADFGVATAVTTGRGDDVALSPPWSAPEVVDGSSSGTVATDVWSIAATLYTLLAGHSPFAEPGRRLDADQLRARIVKARYRPTGRADVPDALERVLAGGMRRLPGDRFGSAREVAEALQEVQRSLGGPVTPLEIPGDAWVEATRATDETPVVERLPRQATVAVDGRRRARGEASRTDSSLDADEGRGWSRARTLGWSAAGVAVLGGGAAAVLILAGR</sequence>
<name>A0AB35MI88_9MICO</name>
<dbReference type="Pfam" id="PF00069">
    <property type="entry name" value="Pkinase"/>
    <property type="match status" value="1"/>
</dbReference>
<evidence type="ECO:0000256" key="6">
    <source>
        <dbReference type="ARBA" id="ARBA00022840"/>
    </source>
</evidence>
<evidence type="ECO:0000256" key="8">
    <source>
        <dbReference type="SAM" id="MobiDB-lite"/>
    </source>
</evidence>
<dbReference type="InterPro" id="IPR011009">
    <property type="entry name" value="Kinase-like_dom_sf"/>
</dbReference>
<dbReference type="GO" id="GO:0005524">
    <property type="term" value="F:ATP binding"/>
    <property type="evidence" value="ECO:0007669"/>
    <property type="project" value="UniProtKB-UniRule"/>
</dbReference>
<dbReference type="InterPro" id="IPR017441">
    <property type="entry name" value="Protein_kinase_ATP_BS"/>
</dbReference>